<dbReference type="EMBL" id="AB038777">
    <property type="protein sequence ID" value="BAB11972.1"/>
    <property type="molecule type" value="mRNA"/>
</dbReference>
<reference evidence="1" key="1">
    <citation type="submission" date="2000-02" db="EMBL/GenBank/DDBJ databases">
        <title>Novel galectins found in C. elegans.</title>
        <authorList>
            <person name="Hirabayashi J."/>
            <person name="Hayama K."/>
            <person name="Kasai K."/>
        </authorList>
    </citation>
    <scope>NUCLEOTIDE SEQUENCE</scope>
</reference>
<accession>Q9GNP3</accession>
<dbReference type="AlphaFoldDB" id="Q9GNP3"/>
<organism evidence="1">
    <name type="scientific">Caenorhabditis elegans</name>
    <dbReference type="NCBI Taxonomy" id="6239"/>
    <lineage>
        <taxon>Eukaryota</taxon>
        <taxon>Metazoa</taxon>
        <taxon>Ecdysozoa</taxon>
        <taxon>Nematoda</taxon>
        <taxon>Chromadorea</taxon>
        <taxon>Rhabditida</taxon>
        <taxon>Rhabditina</taxon>
        <taxon>Rhabditomorpha</taxon>
        <taxon>Rhabditoidea</taxon>
        <taxon>Rhabditidae</taxon>
        <taxon>Peloderinae</taxon>
        <taxon>Caenorhabditis</taxon>
    </lineage>
</organism>
<proteinExistence type="evidence at transcript level"/>
<evidence type="ECO:0000313" key="1">
    <source>
        <dbReference type="EMBL" id="BAB11972.1"/>
    </source>
</evidence>
<name>Q9GNP3_CAEEL</name>
<protein>
    <submittedName>
        <fullName evidence="1">Lec-7 protein</fullName>
    </submittedName>
</protein>
<sequence>MVRNREHKNKLKQLFETTCMLLKTRKFRVCIKLRKT</sequence>
<gene>
    <name evidence="1" type="primary">lec-7</name>
</gene>
<dbReference type="UCSC" id="R07B1.2.1">
    <property type="organism name" value="c. elegans"/>
</dbReference>